<dbReference type="EMBL" id="MLJW01001057">
    <property type="protein sequence ID" value="OIQ80462.1"/>
    <property type="molecule type" value="Genomic_DNA"/>
</dbReference>
<evidence type="ECO:0000313" key="2">
    <source>
        <dbReference type="EMBL" id="OIQ80462.1"/>
    </source>
</evidence>
<proteinExistence type="predicted"/>
<name>A0A1J5Q9Z0_9ZZZZ</name>
<comment type="caution">
    <text evidence="2">The sequence shown here is derived from an EMBL/GenBank/DDBJ whole genome shotgun (WGS) entry which is preliminary data.</text>
</comment>
<evidence type="ECO:0000256" key="1">
    <source>
        <dbReference type="SAM" id="MobiDB-lite"/>
    </source>
</evidence>
<organism evidence="2">
    <name type="scientific">mine drainage metagenome</name>
    <dbReference type="NCBI Taxonomy" id="410659"/>
    <lineage>
        <taxon>unclassified sequences</taxon>
        <taxon>metagenomes</taxon>
        <taxon>ecological metagenomes</taxon>
    </lineage>
</organism>
<gene>
    <name evidence="2" type="ORF">GALL_377800</name>
</gene>
<sequence>MIAPTAVSRPATYGDLMDLAARAIYDGSALVQHLPFNSRTDAQVVLDHYRDALEALGDHVWHLVTPARRAGVLASMHPEAIERAAVSMALAIDELAGHERPLPFVLDATLTSQPGLTSHWSRAARFVRAASDLIAVHHDPNGHPRSPDAALIEAPGPRATALATVGDLASAMLAMEDALALRAIQAGIPGTQVRRQLPGMGNVSTHARDAATGRGTSVEMGSLDDVGLLGNPIRTSDPIVELSDRLLRLRRMSWELVSHPDNSIGTLRDLATAGVAIHAHAAAFYGADVVHSPQTRVLDPATQALLDHGRTWQDLTVRLRPFITPAPCDDVVRDDLVAVGHLLQNLAPLTGPTTGGATRLSERATGAALNGAVQVMADIAEWNARTFTRLAHSGQLHITARALTGDDVTNDPTLAAAKLAGRLVTAPESATSRITELYDVVQHHPMRAIAPGYTPPRVEVDARTEEQAPVARREFGDGPAR</sequence>
<protein>
    <submittedName>
        <fullName evidence="2">Uncharacterized protein</fullName>
    </submittedName>
</protein>
<accession>A0A1J5Q9Z0</accession>
<reference evidence="2" key="1">
    <citation type="submission" date="2016-10" db="EMBL/GenBank/DDBJ databases">
        <title>Sequence of Gallionella enrichment culture.</title>
        <authorList>
            <person name="Poehlein A."/>
            <person name="Muehling M."/>
            <person name="Daniel R."/>
        </authorList>
    </citation>
    <scope>NUCLEOTIDE SEQUENCE</scope>
</reference>
<feature type="region of interest" description="Disordered" evidence="1">
    <location>
        <begin position="460"/>
        <end position="481"/>
    </location>
</feature>
<dbReference type="AlphaFoldDB" id="A0A1J5Q9Z0"/>